<dbReference type="EMBL" id="KV454411">
    <property type="protein sequence ID" value="ODQ64825.1"/>
    <property type="molecule type" value="Genomic_DNA"/>
</dbReference>
<reference evidence="7 8" key="1">
    <citation type="journal article" date="2016" name="Proc. Natl. Acad. Sci. U.S.A.">
        <title>Comparative genomics of biotechnologically important yeasts.</title>
        <authorList>
            <person name="Riley R."/>
            <person name="Haridas S."/>
            <person name="Wolfe K.H."/>
            <person name="Lopes M.R."/>
            <person name="Hittinger C.T."/>
            <person name="Goeker M."/>
            <person name="Salamov A.A."/>
            <person name="Wisecaver J.H."/>
            <person name="Long T.M."/>
            <person name="Calvey C.H."/>
            <person name="Aerts A.L."/>
            <person name="Barry K.W."/>
            <person name="Choi C."/>
            <person name="Clum A."/>
            <person name="Coughlan A.Y."/>
            <person name="Deshpande S."/>
            <person name="Douglass A.P."/>
            <person name="Hanson S.J."/>
            <person name="Klenk H.-P."/>
            <person name="LaButti K.M."/>
            <person name="Lapidus A."/>
            <person name="Lindquist E.A."/>
            <person name="Lipzen A.M."/>
            <person name="Meier-Kolthoff J.P."/>
            <person name="Ohm R.A."/>
            <person name="Otillar R.P."/>
            <person name="Pangilinan J.L."/>
            <person name="Peng Y."/>
            <person name="Rokas A."/>
            <person name="Rosa C.A."/>
            <person name="Scheuner C."/>
            <person name="Sibirny A.A."/>
            <person name="Slot J.C."/>
            <person name="Stielow J.B."/>
            <person name="Sun H."/>
            <person name="Kurtzman C.P."/>
            <person name="Blackwell M."/>
            <person name="Grigoriev I.V."/>
            <person name="Jeffries T.W."/>
        </authorList>
    </citation>
    <scope>NUCLEOTIDE SEQUENCE [LARGE SCALE GENOMIC DNA]</scope>
    <source>
        <strain evidence="7 8">DSM 6958</strain>
    </source>
</reference>
<evidence type="ECO:0000256" key="4">
    <source>
        <dbReference type="ARBA" id="ARBA00022692"/>
    </source>
</evidence>
<organism evidence="7 8">
    <name type="scientific">Nadsonia fulvescens var. elongata DSM 6958</name>
    <dbReference type="NCBI Taxonomy" id="857566"/>
    <lineage>
        <taxon>Eukaryota</taxon>
        <taxon>Fungi</taxon>
        <taxon>Dikarya</taxon>
        <taxon>Ascomycota</taxon>
        <taxon>Saccharomycotina</taxon>
        <taxon>Dipodascomycetes</taxon>
        <taxon>Dipodascales</taxon>
        <taxon>Dipodascales incertae sedis</taxon>
        <taxon>Nadsonia</taxon>
    </lineage>
</organism>
<name>A0A1E3PHD5_9ASCO</name>
<dbReference type="OrthoDB" id="1724197at2759"/>
<keyword evidence="8" id="KW-1185">Reference proteome</keyword>
<evidence type="ECO:0000313" key="8">
    <source>
        <dbReference type="Proteomes" id="UP000095009"/>
    </source>
</evidence>
<evidence type="ECO:0000256" key="5">
    <source>
        <dbReference type="ARBA" id="ARBA00023136"/>
    </source>
</evidence>
<evidence type="ECO:0000313" key="7">
    <source>
        <dbReference type="EMBL" id="ODQ64825.1"/>
    </source>
</evidence>
<accession>A0A1E3PHD5</accession>
<keyword evidence="3" id="KW-1134">Transmembrane beta strand</keyword>
<dbReference type="GO" id="GO:0005741">
    <property type="term" value="C:mitochondrial outer membrane"/>
    <property type="evidence" value="ECO:0007669"/>
    <property type="project" value="UniProtKB-SubCell"/>
</dbReference>
<dbReference type="Proteomes" id="UP000095009">
    <property type="component" value="Unassembled WGS sequence"/>
</dbReference>
<dbReference type="InterPro" id="IPR039910">
    <property type="entry name" value="D15-like"/>
</dbReference>
<dbReference type="InterPro" id="IPR000184">
    <property type="entry name" value="Bac_surfAg_D15"/>
</dbReference>
<dbReference type="Gene3D" id="2.40.160.50">
    <property type="entry name" value="membrane protein fhac: a member of the omp85/tpsb transporter family"/>
    <property type="match status" value="1"/>
</dbReference>
<dbReference type="GO" id="GO:0045040">
    <property type="term" value="P:protein insertion into mitochondrial outer membrane"/>
    <property type="evidence" value="ECO:0007669"/>
    <property type="project" value="TreeGrafter"/>
</dbReference>
<comment type="subcellular location">
    <subcellularLocation>
        <location evidence="1">Mitochondrion outer membrane</location>
        <topology evidence="1">Multi-pass membrane protein</topology>
    </subcellularLocation>
</comment>
<evidence type="ECO:0000256" key="2">
    <source>
        <dbReference type="ARBA" id="ARBA00010913"/>
    </source>
</evidence>
<keyword evidence="4" id="KW-0812">Transmembrane</keyword>
<keyword evidence="5" id="KW-0472">Membrane</keyword>
<dbReference type="Pfam" id="PF01103">
    <property type="entry name" value="Omp85"/>
    <property type="match status" value="1"/>
</dbReference>
<feature type="domain" description="Bacterial surface antigen (D15)" evidence="6">
    <location>
        <begin position="142"/>
        <end position="482"/>
    </location>
</feature>
<dbReference type="STRING" id="857566.A0A1E3PHD5"/>
<dbReference type="PANTHER" id="PTHR12815:SF18">
    <property type="entry name" value="SORTING AND ASSEMBLY MACHINERY COMPONENT 50 HOMOLOG"/>
    <property type="match status" value="1"/>
</dbReference>
<comment type="similarity">
    <text evidence="2">Belongs to the SAM50/omp85 family.</text>
</comment>
<sequence>MLFSTDLFSKSDNAKDILKQETIEAILSSNSTLPVKVNRIEVTGLTAARDSFLEHQIRPIIQENHTVESLLNALDSSSADLYKYGIFNDARYKLNLVGSSTAQPLEVTAQLKLSDTKRTLFETSAITRNDEGLLDGSLTYKNLFGGAESLKLSAAIGSTRLLKATSLLFSTPIANSTANRFNVEVSNNTTQNEWASHSVITNGISISATKALEKCHKGSLQIGISALNRNITDIKASGSDPVKAASGDDGKISGFFKYAMDTTDDKYYPSKGTNLSFDQEFFSRLSNESQNLTSSDEAAKSLSFSRTLLNIKSSKALDDKKHLIFNAYADFGYLASVNGASKSHLSDRFYLGGHKNIVGFQYNGIGPKDQDGLDSLGGDASINGGISFLAKLPNVCPKHSILSPLRLNLFWNAGNLVSAAAVRSQGTNIVTELLRSHSSAAGLGLVYRNDTADVNLSYSIPLAVKPTDSVKPGLSFNVSISW</sequence>
<evidence type="ECO:0000256" key="3">
    <source>
        <dbReference type="ARBA" id="ARBA00022452"/>
    </source>
</evidence>
<protein>
    <recommendedName>
        <fullName evidence="6">Bacterial surface antigen (D15) domain-containing protein</fullName>
    </recommendedName>
</protein>
<dbReference type="AlphaFoldDB" id="A0A1E3PHD5"/>
<evidence type="ECO:0000259" key="6">
    <source>
        <dbReference type="Pfam" id="PF01103"/>
    </source>
</evidence>
<proteinExistence type="inferred from homology"/>
<evidence type="ECO:0000256" key="1">
    <source>
        <dbReference type="ARBA" id="ARBA00004374"/>
    </source>
</evidence>
<dbReference type="PANTHER" id="PTHR12815">
    <property type="entry name" value="SORTING AND ASSEMBLY MACHINERY SAMM50 PROTEIN FAMILY MEMBER"/>
    <property type="match status" value="1"/>
</dbReference>
<gene>
    <name evidence="7" type="ORF">NADFUDRAFT_83691</name>
</gene>